<name>A0AAU6W404_9VIRU</name>
<sequence>MGAQRKTIRRVLRAKVAEWIDSIEDNELQKLARRDTIITGGAIASLLLGQAPNDFDVYFKTKETALAISRYYIEQFSKTSSHVITLKEDNFTNIDGESEERIFIQVSSSGVAGQTEEDVNEREEEAELADLLRDAGSKLPPLAAPDAADEPDSPEVKRYQPTFISQNAITLSNKVQLIIRFFGSPDEIHKNYDFIHCQNWYTYQDDVLELKPEALEALMSKSLVYTGSLYPICSLLRVRKFLKREWKINAGQILKMAIQCKKIDFTDARVLSDQLNGCDSHYFNMLIRAMHAPVLDGDGEAVPRELSESYVVELIDRIFGH</sequence>
<dbReference type="EC" id="2.7.7.19" evidence="1"/>
<protein>
    <submittedName>
        <fullName evidence="1">Poly(A) polymerase I</fullName>
        <ecNumber evidence="1">2.7.7.19</ecNumber>
    </submittedName>
</protein>
<reference evidence="1" key="1">
    <citation type="journal article" date="2024" name="J. Gen. Virol.">
        <title>Novel phages of Pseudomonas syringae unveil numerous potential auxiliary metabolic genes.</title>
        <authorList>
            <person name="Feltin C."/>
            <person name="Garneau J.R."/>
            <person name="Morris C.E."/>
            <person name="Berard A."/>
            <person name="Torres-Barcelo C."/>
        </authorList>
    </citation>
    <scope>NUCLEOTIDE SEQUENCE</scope>
</reference>
<dbReference type="Pfam" id="PF26128">
    <property type="entry name" value="Gad2"/>
    <property type="match status" value="1"/>
</dbReference>
<proteinExistence type="predicted"/>
<evidence type="ECO:0000313" key="1">
    <source>
        <dbReference type="EMBL" id="XAI71250.1"/>
    </source>
</evidence>
<accession>A0AAU6W404</accession>
<organism evidence="1">
    <name type="scientific">Pseudomonas phage Cygsa01</name>
    <dbReference type="NCBI Taxonomy" id="3138529"/>
    <lineage>
        <taxon>Viruses</taxon>
    </lineage>
</organism>
<gene>
    <name evidence="1" type="primary">pcnB</name>
    <name evidence="1" type="ORF">Cygsa01_00204</name>
</gene>
<keyword evidence="1" id="KW-0548">Nucleotidyltransferase</keyword>
<dbReference type="EMBL" id="PP179332">
    <property type="protein sequence ID" value="XAI71250.1"/>
    <property type="molecule type" value="Genomic_DNA"/>
</dbReference>
<dbReference type="GO" id="GO:1990817">
    <property type="term" value="F:poly(A) RNA polymerase activity"/>
    <property type="evidence" value="ECO:0007669"/>
    <property type="project" value="UniProtKB-EC"/>
</dbReference>
<keyword evidence="1" id="KW-0808">Transferase</keyword>